<dbReference type="PANTHER" id="PTHR46850">
    <property type="entry name" value="CHROMODOMAIN-HELICASE-DNA-BINDING PROTEIN 9"/>
    <property type="match status" value="1"/>
</dbReference>
<feature type="compositionally biased region" description="Basic and acidic residues" evidence="1">
    <location>
        <begin position="132"/>
        <end position="149"/>
    </location>
</feature>
<sequence>MKIHKKDKQQMLTGVLKHTPPPASAAACSSASDQKSNAQNTVPTIPRGHLVVGPKDQLPASSPRGQHGDVQSLRGGRGPCRQTLGRGSATPFIPERGGRWRGRRQGEEETKEKGQERTGERKRGGGGKGKHQTKETEGGEVDHGGHSEEEQGAQGRKGRKGEKGAKDQGEGGEDGAEGCGGGRTTVVPVPVPVKVPGKRGRKPKVKIIPPVPPSQAPPPTPAVHIKEQVHHDKNHRQANSKTPVPSAPKQRGRKPRSRRSAGGEEEEGKRRNQEQAAREGAESDDTTSTPAPNLGGEECQDPLDHTKRRSGRQVKRRKYNEDLDFKVVDDDGETIAVLGAGRISALNATALAWQAEEPPEDEANIIEKILSVKSVKKETSSSEDQVEETEEFYVNSYMHCKWATLEELEKDPRIHQKIKRFRTKQAQTKHLFTESDEDLFNPDYVEVDRVLEVAVTTDTETGEDRPLPEKWQKLDNSRAYRNINQPRIPVRGNELVTVQLVQQEKLHPGR</sequence>
<evidence type="ECO:0000313" key="3">
    <source>
        <dbReference type="Proteomes" id="UP000518266"/>
    </source>
</evidence>
<dbReference type="InterPro" id="IPR051493">
    <property type="entry name" value="CHD"/>
</dbReference>
<feature type="compositionally biased region" description="Polar residues" evidence="1">
    <location>
        <begin position="33"/>
        <end position="43"/>
    </location>
</feature>
<dbReference type="Gene3D" id="2.40.50.40">
    <property type="match status" value="2"/>
</dbReference>
<feature type="compositionally biased region" description="Basic and acidic residues" evidence="1">
    <location>
        <begin position="267"/>
        <end position="281"/>
    </location>
</feature>
<dbReference type="OrthoDB" id="8958468at2759"/>
<protein>
    <submittedName>
        <fullName evidence="2">Uncharacterized protein</fullName>
    </submittedName>
</protein>
<evidence type="ECO:0000256" key="1">
    <source>
        <dbReference type="SAM" id="MobiDB-lite"/>
    </source>
</evidence>
<dbReference type="Proteomes" id="UP000518266">
    <property type="component" value="Unassembled WGS sequence"/>
</dbReference>
<feature type="compositionally biased region" description="Basic residues" evidence="1">
    <location>
        <begin position="250"/>
        <end position="259"/>
    </location>
</feature>
<dbReference type="PROSITE" id="PS51257">
    <property type="entry name" value="PROKAR_LIPOPROTEIN"/>
    <property type="match status" value="1"/>
</dbReference>
<feature type="compositionally biased region" description="Low complexity" evidence="1">
    <location>
        <begin position="184"/>
        <end position="195"/>
    </location>
</feature>
<dbReference type="InterPro" id="IPR016197">
    <property type="entry name" value="Chromo-like_dom_sf"/>
</dbReference>
<name>A0A7J5Z5G1_DISMA</name>
<dbReference type="SUPFAM" id="SSF54160">
    <property type="entry name" value="Chromo domain-like"/>
    <property type="match status" value="1"/>
</dbReference>
<proteinExistence type="predicted"/>
<comment type="caution">
    <text evidence="2">The sequence shown here is derived from an EMBL/GenBank/DDBJ whole genome shotgun (WGS) entry which is preliminary data.</text>
</comment>
<evidence type="ECO:0000313" key="2">
    <source>
        <dbReference type="EMBL" id="KAF3856773.1"/>
    </source>
</evidence>
<dbReference type="AlphaFoldDB" id="A0A7J5Z5G1"/>
<feature type="compositionally biased region" description="Basic residues" evidence="1">
    <location>
        <begin position="196"/>
        <end position="205"/>
    </location>
</feature>
<feature type="compositionally biased region" description="Pro residues" evidence="1">
    <location>
        <begin position="209"/>
        <end position="221"/>
    </location>
</feature>
<gene>
    <name evidence="2" type="ORF">F7725_017496</name>
</gene>
<keyword evidence="3" id="KW-1185">Reference proteome</keyword>
<reference evidence="2 3" key="1">
    <citation type="submission" date="2020-03" db="EMBL/GenBank/DDBJ databases">
        <title>Dissostichus mawsoni Genome sequencing and assembly.</title>
        <authorList>
            <person name="Park H."/>
        </authorList>
    </citation>
    <scope>NUCLEOTIDE SEQUENCE [LARGE SCALE GENOMIC DNA]</scope>
    <source>
        <strain evidence="2">DM0001</strain>
        <tissue evidence="2">Muscle</tissue>
    </source>
</reference>
<feature type="compositionally biased region" description="Basic residues" evidence="1">
    <location>
        <begin position="306"/>
        <end position="318"/>
    </location>
</feature>
<accession>A0A7J5Z5G1</accession>
<feature type="region of interest" description="Disordered" evidence="1">
    <location>
        <begin position="1"/>
        <end position="319"/>
    </location>
</feature>
<dbReference type="CDD" id="cd18668">
    <property type="entry name" value="CD1_tandem_CHD5-9_like"/>
    <property type="match status" value="1"/>
</dbReference>
<feature type="compositionally biased region" description="Basic and acidic residues" evidence="1">
    <location>
        <begin position="104"/>
        <end position="123"/>
    </location>
</feature>
<organism evidence="2 3">
    <name type="scientific">Dissostichus mawsoni</name>
    <name type="common">Antarctic cod</name>
    <dbReference type="NCBI Taxonomy" id="36200"/>
    <lineage>
        <taxon>Eukaryota</taxon>
        <taxon>Metazoa</taxon>
        <taxon>Chordata</taxon>
        <taxon>Craniata</taxon>
        <taxon>Vertebrata</taxon>
        <taxon>Euteleostomi</taxon>
        <taxon>Actinopterygii</taxon>
        <taxon>Neopterygii</taxon>
        <taxon>Teleostei</taxon>
        <taxon>Neoteleostei</taxon>
        <taxon>Acanthomorphata</taxon>
        <taxon>Eupercaria</taxon>
        <taxon>Perciformes</taxon>
        <taxon>Notothenioidei</taxon>
        <taxon>Nototheniidae</taxon>
        <taxon>Dissostichus</taxon>
    </lineage>
</organism>
<dbReference type="PANTHER" id="PTHR46850:SF1">
    <property type="entry name" value="CHROMODOMAIN-HELICASE-DNA-BINDING PROTEIN 9"/>
    <property type="match status" value="1"/>
</dbReference>
<dbReference type="EMBL" id="JAAKFY010000006">
    <property type="protein sequence ID" value="KAF3856773.1"/>
    <property type="molecule type" value="Genomic_DNA"/>
</dbReference>